<evidence type="ECO:0000256" key="3">
    <source>
        <dbReference type="ARBA" id="ARBA00022448"/>
    </source>
</evidence>
<evidence type="ECO:0000256" key="11">
    <source>
        <dbReference type="ARBA" id="ARBA00023136"/>
    </source>
</evidence>
<dbReference type="EMBL" id="JRGF01000006">
    <property type="protein sequence ID" value="KHE42134.1"/>
    <property type="molecule type" value="Genomic_DNA"/>
</dbReference>
<feature type="transmembrane region" description="Helical" evidence="12">
    <location>
        <begin position="119"/>
        <end position="139"/>
    </location>
</feature>
<feature type="transmembrane region" description="Helical" evidence="12">
    <location>
        <begin position="446"/>
        <end position="467"/>
    </location>
</feature>
<protein>
    <submittedName>
        <fullName evidence="13">Cation transporter</fullName>
    </submittedName>
</protein>
<keyword evidence="9 12" id="KW-1133">Transmembrane helix</keyword>
<feature type="transmembrane region" description="Helical" evidence="12">
    <location>
        <begin position="377"/>
        <end position="398"/>
    </location>
</feature>
<evidence type="ECO:0000256" key="5">
    <source>
        <dbReference type="ARBA" id="ARBA00022519"/>
    </source>
</evidence>
<gene>
    <name evidence="13" type="ORF">LG35_06175</name>
</gene>
<accession>A0ABR4YIP4</accession>
<reference evidence="13 14" key="1">
    <citation type="submission" date="2014-09" db="EMBL/GenBank/DDBJ databases">
        <title>Alistipes sp. 627, sp. nov., a novel member of the family Rikenellaceae isolated from human faeces.</title>
        <authorList>
            <person name="Shkoporov A.N."/>
            <person name="Chaplin A.V."/>
            <person name="Motuzova O.V."/>
            <person name="Kafarskaia L.I."/>
            <person name="Khokhlova E.V."/>
            <person name="Efimov B.A."/>
        </authorList>
    </citation>
    <scope>NUCLEOTIDE SEQUENCE [LARGE SCALE GENOMIC DNA]</scope>
    <source>
        <strain evidence="13 14">627</strain>
    </source>
</reference>
<evidence type="ECO:0000256" key="4">
    <source>
        <dbReference type="ARBA" id="ARBA00022475"/>
    </source>
</evidence>
<feature type="transmembrane region" description="Helical" evidence="12">
    <location>
        <begin position="24"/>
        <end position="45"/>
    </location>
</feature>
<dbReference type="InterPro" id="IPR004772">
    <property type="entry name" value="TrkH"/>
</dbReference>
<dbReference type="PANTHER" id="PTHR32024">
    <property type="entry name" value="TRK SYSTEM POTASSIUM UPTAKE PROTEIN TRKG-RELATED"/>
    <property type="match status" value="1"/>
</dbReference>
<organism evidence="13 14">
    <name type="scientific">Alistipes inops</name>
    <dbReference type="NCBI Taxonomy" id="1501391"/>
    <lineage>
        <taxon>Bacteria</taxon>
        <taxon>Pseudomonadati</taxon>
        <taxon>Bacteroidota</taxon>
        <taxon>Bacteroidia</taxon>
        <taxon>Bacteroidales</taxon>
        <taxon>Rikenellaceae</taxon>
        <taxon>Alistipes</taxon>
    </lineage>
</organism>
<sequence>MLLDSAFMLLSAGISWINGMDSGFTPLFLSFLLTAILGMFPTLFVRRREQINAKEGYCIVTGAWLLSCFVGTFPYLLYGGEFNFVNAWFESVSGFTTTGSTILTDVESLPNGLLFWRSATHWIGGIGVVMFALAILPSLGKTKMTLYSVELSTLAKDNYRFQTRKIVYILLFVYVGMTAMATVMLRIAGMDWFDAVNHAFSAISTGGFSTKNASIAYFDNLWIELVIVFFTFVSGLHFGLIYSTLTGSRNNLFRSEVTRYYFLCAATGVFLITLSLWLSGTYGSFATALRYGLFQGVTVLTTTGFATADTNLWTPLAMTVLFFFTLQCACAGSTAGGIKCDRILLSFKVLRNRIRQQQHPNAVLRIKLNGVTQEESTINFAMLYIAVYFLFIILGTLINTACGVDFITSLTASATCMGNVGPGFGEVGSMESFAAMPGVMKFSSTALMLFGRLEIFGLIQLFMIKWWV</sequence>
<feature type="transmembrane region" description="Helical" evidence="12">
    <location>
        <begin position="316"/>
        <end position="338"/>
    </location>
</feature>
<evidence type="ECO:0000313" key="13">
    <source>
        <dbReference type="EMBL" id="KHE42134.1"/>
    </source>
</evidence>
<proteinExistence type="inferred from homology"/>
<dbReference type="InterPro" id="IPR003445">
    <property type="entry name" value="Cat_transpt"/>
</dbReference>
<name>A0ABR4YIP4_9BACT</name>
<evidence type="ECO:0000256" key="7">
    <source>
        <dbReference type="ARBA" id="ARBA00022692"/>
    </source>
</evidence>
<evidence type="ECO:0000256" key="12">
    <source>
        <dbReference type="SAM" id="Phobius"/>
    </source>
</evidence>
<evidence type="ECO:0000256" key="8">
    <source>
        <dbReference type="ARBA" id="ARBA00022958"/>
    </source>
</evidence>
<dbReference type="Pfam" id="PF02386">
    <property type="entry name" value="TrkH"/>
    <property type="match status" value="1"/>
</dbReference>
<keyword evidence="3" id="KW-0813">Transport</keyword>
<comment type="caution">
    <text evidence="13">The sequence shown here is derived from an EMBL/GenBank/DDBJ whole genome shotgun (WGS) entry which is preliminary data.</text>
</comment>
<feature type="transmembrane region" description="Helical" evidence="12">
    <location>
        <begin position="221"/>
        <end position="245"/>
    </location>
</feature>
<comment type="similarity">
    <text evidence="2">Belongs to the TrkH potassium transport family.</text>
</comment>
<evidence type="ECO:0000256" key="10">
    <source>
        <dbReference type="ARBA" id="ARBA00023065"/>
    </source>
</evidence>
<evidence type="ECO:0000256" key="1">
    <source>
        <dbReference type="ARBA" id="ARBA00004429"/>
    </source>
</evidence>
<evidence type="ECO:0000313" key="14">
    <source>
        <dbReference type="Proteomes" id="UP000030889"/>
    </source>
</evidence>
<evidence type="ECO:0000256" key="9">
    <source>
        <dbReference type="ARBA" id="ARBA00022989"/>
    </source>
</evidence>
<keyword evidence="4" id="KW-1003">Cell membrane</keyword>
<keyword evidence="5" id="KW-0997">Cell inner membrane</keyword>
<keyword evidence="7 12" id="KW-0812">Transmembrane</keyword>
<feature type="transmembrane region" description="Helical" evidence="12">
    <location>
        <begin position="57"/>
        <end position="78"/>
    </location>
</feature>
<dbReference type="PANTHER" id="PTHR32024:SF2">
    <property type="entry name" value="TRK SYSTEM POTASSIUM UPTAKE PROTEIN TRKG-RELATED"/>
    <property type="match status" value="1"/>
</dbReference>
<keyword evidence="6" id="KW-0633">Potassium transport</keyword>
<keyword evidence="8" id="KW-0630">Potassium</keyword>
<keyword evidence="11 12" id="KW-0472">Membrane</keyword>
<evidence type="ECO:0000256" key="2">
    <source>
        <dbReference type="ARBA" id="ARBA00009137"/>
    </source>
</evidence>
<keyword evidence="10" id="KW-0406">Ion transport</keyword>
<evidence type="ECO:0000256" key="6">
    <source>
        <dbReference type="ARBA" id="ARBA00022538"/>
    </source>
</evidence>
<keyword evidence="14" id="KW-1185">Reference proteome</keyword>
<feature type="transmembrane region" description="Helical" evidence="12">
    <location>
        <begin position="257"/>
        <end position="278"/>
    </location>
</feature>
<feature type="transmembrane region" description="Helical" evidence="12">
    <location>
        <begin position="166"/>
        <end position="188"/>
    </location>
</feature>
<dbReference type="Proteomes" id="UP000030889">
    <property type="component" value="Unassembled WGS sequence"/>
</dbReference>
<dbReference type="PIRSF" id="PIRSF006247">
    <property type="entry name" value="TrkH"/>
    <property type="match status" value="1"/>
</dbReference>
<comment type="subcellular location">
    <subcellularLocation>
        <location evidence="1">Cell inner membrane</location>
        <topology evidence="1">Multi-pass membrane protein</topology>
    </subcellularLocation>
</comment>